<organism evidence="1 2">
    <name type="scientific">Streptomyces flavidovirens</name>
    <dbReference type="NCBI Taxonomy" id="67298"/>
    <lineage>
        <taxon>Bacteria</taxon>
        <taxon>Bacillati</taxon>
        <taxon>Actinomycetota</taxon>
        <taxon>Actinomycetes</taxon>
        <taxon>Kitasatosporales</taxon>
        <taxon>Streptomycetaceae</taxon>
        <taxon>Streptomyces</taxon>
    </lineage>
</organism>
<accession>A0ABW6RJ51</accession>
<proteinExistence type="predicted"/>
<dbReference type="Proteomes" id="UP001601976">
    <property type="component" value="Unassembled WGS sequence"/>
</dbReference>
<comment type="caution">
    <text evidence="1">The sequence shown here is derived from an EMBL/GenBank/DDBJ whole genome shotgun (WGS) entry which is preliminary data.</text>
</comment>
<name>A0ABW6RJ51_9ACTN</name>
<evidence type="ECO:0000313" key="1">
    <source>
        <dbReference type="EMBL" id="MFF3341574.1"/>
    </source>
</evidence>
<evidence type="ECO:0000313" key="2">
    <source>
        <dbReference type="Proteomes" id="UP001601976"/>
    </source>
</evidence>
<gene>
    <name evidence="1" type="ORF">ACFYWW_23100</name>
</gene>
<keyword evidence="2" id="KW-1185">Reference proteome</keyword>
<dbReference type="RefSeq" id="WP_355721530.1">
    <property type="nucleotide sequence ID" value="NZ_JBEXNP010000010.1"/>
</dbReference>
<protein>
    <submittedName>
        <fullName evidence="1">Uncharacterized protein</fullName>
    </submittedName>
</protein>
<dbReference type="EMBL" id="JBIAPK010000007">
    <property type="protein sequence ID" value="MFF3341574.1"/>
    <property type="molecule type" value="Genomic_DNA"/>
</dbReference>
<sequence length="420" mass="43675">MARNLWIGLPGRMREISQAATSFERGADLAVSQFTSLGGQVTTLAPRRAPRRMKLTFDRLTEDDAVHLDRLARRIDGPGPIAVIDPVARNLLDPLQAEGRTSNGTAALPWYSAGGGTGALRLSPDTGSLPGTYVWQPDTTTSQLSWHNRPRTGFPVAPGMTVRFTLPKSWRVGPCATRLHWRDAAGTYLSSASVSGHTVSATVPAGAALVTPSGVAGEVGTYALEGAVLTIDDSHLPSAPVNLLPSEQAAGKGPLTQWSATGLTLATDAEGYAVASLAANTAGSLTWVYADKKGHPLPAAGSGLVGLVLTSAVRTRAQSCSFSFFDAAGVALDTSETWSSPTAPAKATHVSVKVTFAAATTAFTSRIGTTKLQHLDASVTQLPGDGCPAMAVTAYTDSPARPLPYRNMSIDLTEVTSANG</sequence>
<reference evidence="1 2" key="1">
    <citation type="submission" date="2024-10" db="EMBL/GenBank/DDBJ databases">
        <title>The Natural Products Discovery Center: Release of the First 8490 Sequenced Strains for Exploring Actinobacteria Biosynthetic Diversity.</title>
        <authorList>
            <person name="Kalkreuter E."/>
            <person name="Kautsar S.A."/>
            <person name="Yang D."/>
            <person name="Bader C.D."/>
            <person name="Teijaro C.N."/>
            <person name="Fluegel L."/>
            <person name="Davis C.M."/>
            <person name="Simpson J.R."/>
            <person name="Lauterbach L."/>
            <person name="Steele A.D."/>
            <person name="Gui C."/>
            <person name="Meng S."/>
            <person name="Li G."/>
            <person name="Viehrig K."/>
            <person name="Ye F."/>
            <person name="Su P."/>
            <person name="Kiefer A.F."/>
            <person name="Nichols A."/>
            <person name="Cepeda A.J."/>
            <person name="Yan W."/>
            <person name="Fan B."/>
            <person name="Jiang Y."/>
            <person name="Adhikari A."/>
            <person name="Zheng C.-J."/>
            <person name="Schuster L."/>
            <person name="Cowan T.M."/>
            <person name="Smanski M.J."/>
            <person name="Chevrette M.G."/>
            <person name="De Carvalho L.P.S."/>
            <person name="Shen B."/>
        </authorList>
    </citation>
    <scope>NUCLEOTIDE SEQUENCE [LARGE SCALE GENOMIC DNA]</scope>
    <source>
        <strain evidence="1 2">NPDC003029</strain>
    </source>
</reference>